<protein>
    <submittedName>
        <fullName evidence="1">Uncharacterized protein</fullName>
    </submittedName>
</protein>
<dbReference type="AlphaFoldDB" id="A0A8S9SUD3"/>
<sequence>MSQIAGHATRKRTWPRKERCYDPNEPLGNNTIFRLGTWPYVAHSCPESNPVAELPLYHGGQVTHVDSC</sequence>
<organism evidence="1 2">
    <name type="scientific">Brassica cretica</name>
    <name type="common">Mustard</name>
    <dbReference type="NCBI Taxonomy" id="69181"/>
    <lineage>
        <taxon>Eukaryota</taxon>
        <taxon>Viridiplantae</taxon>
        <taxon>Streptophyta</taxon>
        <taxon>Embryophyta</taxon>
        <taxon>Tracheophyta</taxon>
        <taxon>Spermatophyta</taxon>
        <taxon>Magnoliopsida</taxon>
        <taxon>eudicotyledons</taxon>
        <taxon>Gunneridae</taxon>
        <taxon>Pentapetalae</taxon>
        <taxon>rosids</taxon>
        <taxon>malvids</taxon>
        <taxon>Brassicales</taxon>
        <taxon>Brassicaceae</taxon>
        <taxon>Brassiceae</taxon>
        <taxon>Brassica</taxon>
    </lineage>
</organism>
<dbReference type="EMBL" id="QGKX02000004">
    <property type="protein sequence ID" value="KAF3603875.1"/>
    <property type="molecule type" value="Genomic_DNA"/>
</dbReference>
<reference evidence="1" key="1">
    <citation type="submission" date="2019-12" db="EMBL/GenBank/DDBJ databases">
        <title>Genome sequencing and annotation of Brassica cretica.</title>
        <authorList>
            <person name="Studholme D.J."/>
            <person name="Sarris P."/>
        </authorList>
    </citation>
    <scope>NUCLEOTIDE SEQUENCE</scope>
    <source>
        <strain evidence="1">PFS-109/04</strain>
        <tissue evidence="1">Leaf</tissue>
    </source>
</reference>
<comment type="caution">
    <text evidence="1">The sequence shown here is derived from an EMBL/GenBank/DDBJ whole genome shotgun (WGS) entry which is preliminary data.</text>
</comment>
<name>A0A8S9SUD3_BRACR</name>
<evidence type="ECO:0000313" key="1">
    <source>
        <dbReference type="EMBL" id="KAF3603875.1"/>
    </source>
</evidence>
<accession>A0A8S9SUD3</accession>
<evidence type="ECO:0000313" key="2">
    <source>
        <dbReference type="Proteomes" id="UP000712600"/>
    </source>
</evidence>
<dbReference type="Proteomes" id="UP000712600">
    <property type="component" value="Unassembled WGS sequence"/>
</dbReference>
<proteinExistence type="predicted"/>
<gene>
    <name evidence="1" type="ORF">F2Q69_00039099</name>
</gene>